<organism evidence="2 3">
    <name type="scientific">Desulfosporosinus youngiae DSM 17734</name>
    <dbReference type="NCBI Taxonomy" id="768710"/>
    <lineage>
        <taxon>Bacteria</taxon>
        <taxon>Bacillati</taxon>
        <taxon>Bacillota</taxon>
        <taxon>Clostridia</taxon>
        <taxon>Eubacteriales</taxon>
        <taxon>Desulfitobacteriaceae</taxon>
        <taxon>Desulfosporosinus</taxon>
    </lineage>
</organism>
<dbReference type="SUPFAM" id="SSF53335">
    <property type="entry name" value="S-adenosyl-L-methionine-dependent methyltransferases"/>
    <property type="match status" value="1"/>
</dbReference>
<dbReference type="Gene3D" id="3.40.50.150">
    <property type="entry name" value="Vaccinia Virus protein VP39"/>
    <property type="match status" value="1"/>
</dbReference>
<evidence type="ECO:0000259" key="1">
    <source>
        <dbReference type="Pfam" id="PF08241"/>
    </source>
</evidence>
<keyword evidence="2" id="KW-0808">Transferase</keyword>
<dbReference type="eggNOG" id="COG2226">
    <property type="taxonomic scope" value="Bacteria"/>
</dbReference>
<dbReference type="PANTHER" id="PTHR43591:SF24">
    <property type="entry name" value="2-METHOXY-6-POLYPRENYL-1,4-BENZOQUINOL METHYLASE, MITOCHONDRIAL"/>
    <property type="match status" value="1"/>
</dbReference>
<name>H5Y445_9FIRM</name>
<dbReference type="GO" id="GO:0008757">
    <property type="term" value="F:S-adenosylmethionine-dependent methyltransferase activity"/>
    <property type="evidence" value="ECO:0007669"/>
    <property type="project" value="InterPro"/>
</dbReference>
<dbReference type="CDD" id="cd02440">
    <property type="entry name" value="AdoMet_MTases"/>
    <property type="match status" value="1"/>
</dbReference>
<dbReference type="InterPro" id="IPR029063">
    <property type="entry name" value="SAM-dependent_MTases_sf"/>
</dbReference>
<dbReference type="RefSeq" id="WP_007783683.1">
    <property type="nucleotide sequence ID" value="NZ_CM001441.1"/>
</dbReference>
<accession>H5Y445</accession>
<dbReference type="Pfam" id="PF08241">
    <property type="entry name" value="Methyltransf_11"/>
    <property type="match status" value="1"/>
</dbReference>
<feature type="domain" description="Methyltransferase type 11" evidence="1">
    <location>
        <begin position="49"/>
        <end position="143"/>
    </location>
</feature>
<keyword evidence="2" id="KW-0830">Ubiquinone</keyword>
<dbReference type="Proteomes" id="UP000005104">
    <property type="component" value="Chromosome"/>
</dbReference>
<dbReference type="PANTHER" id="PTHR43591">
    <property type="entry name" value="METHYLTRANSFERASE"/>
    <property type="match status" value="1"/>
</dbReference>
<dbReference type="EMBL" id="CM001441">
    <property type="protein sequence ID" value="EHQ89726.1"/>
    <property type="molecule type" value="Genomic_DNA"/>
</dbReference>
<dbReference type="InterPro" id="IPR013216">
    <property type="entry name" value="Methyltransf_11"/>
</dbReference>
<dbReference type="AlphaFoldDB" id="H5Y445"/>
<protein>
    <submittedName>
        <fullName evidence="2">Methylase involved in ubiquinone/menaquinone biosynthesis</fullName>
    </submittedName>
</protein>
<dbReference type="STRING" id="768710.DesyoDRAFT_2660"/>
<evidence type="ECO:0000313" key="3">
    <source>
        <dbReference type="Proteomes" id="UP000005104"/>
    </source>
</evidence>
<reference evidence="2 3" key="1">
    <citation type="submission" date="2011-11" db="EMBL/GenBank/DDBJ databases">
        <title>The Noncontiguous Finished genome of Desulfosporosinus youngiae DSM 17734.</title>
        <authorList>
            <consortium name="US DOE Joint Genome Institute (JGI-PGF)"/>
            <person name="Lucas S."/>
            <person name="Han J."/>
            <person name="Lapidus A."/>
            <person name="Cheng J.-F."/>
            <person name="Goodwin L."/>
            <person name="Pitluck S."/>
            <person name="Peters L."/>
            <person name="Ovchinnikova G."/>
            <person name="Lu M."/>
            <person name="Land M.L."/>
            <person name="Hauser L."/>
            <person name="Pester M."/>
            <person name="Spring S."/>
            <person name="Ollivier B."/>
            <person name="Rattei T."/>
            <person name="Klenk H.-P."/>
            <person name="Wagner M."/>
            <person name="Loy A."/>
            <person name="Woyke T.J."/>
        </authorList>
    </citation>
    <scope>NUCLEOTIDE SEQUENCE [LARGE SCALE GENOMIC DNA]</scope>
    <source>
        <strain evidence="2 3">DSM 17734</strain>
    </source>
</reference>
<dbReference type="HOGENOM" id="CLU_037990_4_0_9"/>
<gene>
    <name evidence="2" type="ORF">DesyoDRAFT_2660</name>
</gene>
<keyword evidence="3" id="KW-1185">Reference proteome</keyword>
<proteinExistence type="predicted"/>
<dbReference type="OrthoDB" id="5522265at2"/>
<dbReference type="GO" id="GO:0032259">
    <property type="term" value="P:methylation"/>
    <property type="evidence" value="ECO:0007669"/>
    <property type="project" value="UniProtKB-KW"/>
</dbReference>
<keyword evidence="2" id="KW-0489">Methyltransferase</keyword>
<sequence>MLENRIEGYWDRQETSKGKSIQNDLWHKKEAWESLLIKYIGRGKNLKALDVGTGDGFLAILLAELEYSVTAIDCYPDRLEQARKNVKAAGKSMRFLKAKPHAIGLPNESVDVIVSRNTLGLVPNPKEVYQEWFRLLKPSGKVLVFDANWYLPLNNPELRRQCDTYRRLALKKGYPDKLISKKRVSDAIARKMPLSFEKRPLWDHGALRRCGFQEIEVEENISRLVFNELERILYHPTPMFAICATKFCSETPV</sequence>
<evidence type="ECO:0000313" key="2">
    <source>
        <dbReference type="EMBL" id="EHQ89726.1"/>
    </source>
</evidence>